<evidence type="ECO:0000313" key="1">
    <source>
        <dbReference type="EMBL" id="GJN43748.1"/>
    </source>
</evidence>
<comment type="caution">
    <text evidence="1">The sequence shown here is derived from an EMBL/GenBank/DDBJ whole genome shotgun (WGS) entry which is preliminary data.</text>
</comment>
<evidence type="ECO:0000313" key="2">
    <source>
        <dbReference type="Proteomes" id="UP001054925"/>
    </source>
</evidence>
<dbReference type="EMBL" id="BQKK01000007">
    <property type="protein sequence ID" value="GJN43748.1"/>
    <property type="molecule type" value="Genomic_DNA"/>
</dbReference>
<dbReference type="Proteomes" id="UP001054925">
    <property type="component" value="Unassembled WGS sequence"/>
</dbReference>
<proteinExistence type="predicted"/>
<organism evidence="1 2">
    <name type="scientific">Corynebacterium ammoniagenes</name>
    <name type="common">Brevibacterium ammoniagenes</name>
    <dbReference type="NCBI Taxonomy" id="1697"/>
    <lineage>
        <taxon>Bacteria</taxon>
        <taxon>Bacillati</taxon>
        <taxon>Actinomycetota</taxon>
        <taxon>Actinomycetes</taxon>
        <taxon>Mycobacteriales</taxon>
        <taxon>Corynebacteriaceae</taxon>
        <taxon>Corynebacterium</taxon>
    </lineage>
</organism>
<accession>A0AAV5GAQ9</accession>
<name>A0AAV5GAQ9_CORAM</name>
<reference evidence="1" key="1">
    <citation type="submission" date="2021-12" db="EMBL/GenBank/DDBJ databases">
        <title>Draft genome sequence of Corynebacterium ammoniagenes strain T-723.</title>
        <authorList>
            <person name="Matsuzawa M."/>
            <person name="Hiratani M."/>
            <person name="Abe I."/>
            <person name="Tsuji Y."/>
            <person name="Nakamura J."/>
        </authorList>
    </citation>
    <scope>NUCLEOTIDE SEQUENCE</scope>
    <source>
        <strain evidence="1">T-723</strain>
    </source>
</reference>
<gene>
    <name evidence="1" type="ORF">CAT723_22270</name>
</gene>
<protein>
    <submittedName>
        <fullName evidence="1">Uncharacterized protein</fullName>
    </submittedName>
</protein>
<sequence>MPFIGTASDGHDYWCKRVNSNHEREAVVNEVAASIIGHRIKANVREWKIVTVPDWMTGHPVGEGQYCYRLDGRPLFGSLDLHTGVLKRPENVIPHVTEDSNDRHVPKLLALWMMCNVEEDIQVLADEANDNTLWSIDHGFWFDSWGPPWGFSELDTLAGKPRLPRLREEISQQHWEHAIDSLDALDSSLAEEIFSQIPAEWQVKEFEIEKLSRYVLSRVDYTKSELRRMQENQPRR</sequence>
<dbReference type="AlphaFoldDB" id="A0AAV5GAQ9"/>